<dbReference type="InterPro" id="IPR036890">
    <property type="entry name" value="HATPase_C_sf"/>
</dbReference>
<keyword evidence="1" id="KW-0418">Kinase</keyword>
<dbReference type="AlphaFoldDB" id="A0A317F5Z1"/>
<evidence type="ECO:0000256" key="2">
    <source>
        <dbReference type="SAM" id="MobiDB-lite"/>
    </source>
</evidence>
<keyword evidence="5" id="KW-1185">Reference proteome</keyword>
<sequence length="135" mass="15065">MLTLDIPLEPEGLEAAQARIEAFLEQGGASERVRYKVRLILDEMIANLQLHGRFDADRLARARLRWDGAGVQLRLEDTAAPFDPRATADPRSPPSLDDDRVGGLGLSLVRKMAEIRGYSRLAEGWNQTEFFVSDS</sequence>
<gene>
    <name evidence="4" type="ORF">DFH01_24110</name>
</gene>
<dbReference type="Gene3D" id="3.30.565.10">
    <property type="entry name" value="Histidine kinase-like ATPase, C-terminal domain"/>
    <property type="match status" value="1"/>
</dbReference>
<name>A0A317F5Z1_9PROT</name>
<dbReference type="PANTHER" id="PTHR35526:SF3">
    <property type="entry name" value="ANTI-SIGMA-F FACTOR RSBW"/>
    <property type="match status" value="1"/>
</dbReference>
<evidence type="ECO:0000259" key="3">
    <source>
        <dbReference type="Pfam" id="PF13581"/>
    </source>
</evidence>
<evidence type="ECO:0000313" key="4">
    <source>
        <dbReference type="EMBL" id="PWS34621.1"/>
    </source>
</evidence>
<dbReference type="PANTHER" id="PTHR35526">
    <property type="entry name" value="ANTI-SIGMA-F FACTOR RSBW-RELATED"/>
    <property type="match status" value="1"/>
</dbReference>
<dbReference type="InterPro" id="IPR050267">
    <property type="entry name" value="Anti-sigma-factor_SerPK"/>
</dbReference>
<comment type="caution">
    <text evidence="4">The sequence shown here is derived from an EMBL/GenBank/DDBJ whole genome shotgun (WGS) entry which is preliminary data.</text>
</comment>
<dbReference type="OrthoDB" id="7282586at2"/>
<proteinExistence type="predicted"/>
<evidence type="ECO:0000313" key="5">
    <source>
        <dbReference type="Proteomes" id="UP000245765"/>
    </source>
</evidence>
<keyword evidence="1" id="KW-0808">Transferase</keyword>
<dbReference type="InterPro" id="IPR003594">
    <property type="entry name" value="HATPase_dom"/>
</dbReference>
<dbReference type="RefSeq" id="WP_109873072.1">
    <property type="nucleotide sequence ID" value="NZ_QGNA01000006.1"/>
</dbReference>
<reference evidence="5" key="1">
    <citation type="submission" date="2018-05" db="EMBL/GenBank/DDBJ databases">
        <authorList>
            <person name="Du Z."/>
            <person name="Wang X."/>
        </authorList>
    </citation>
    <scope>NUCLEOTIDE SEQUENCE [LARGE SCALE GENOMIC DNA]</scope>
    <source>
        <strain evidence="5">CQN31</strain>
    </source>
</reference>
<feature type="domain" description="Histidine kinase/HSP90-like ATPase" evidence="3">
    <location>
        <begin position="6"/>
        <end position="114"/>
    </location>
</feature>
<evidence type="ECO:0000256" key="1">
    <source>
        <dbReference type="ARBA" id="ARBA00022527"/>
    </source>
</evidence>
<dbReference type="CDD" id="cd16936">
    <property type="entry name" value="HATPase_RsbW-like"/>
    <property type="match status" value="1"/>
</dbReference>
<dbReference type="Proteomes" id="UP000245765">
    <property type="component" value="Unassembled WGS sequence"/>
</dbReference>
<accession>A0A317F5Z1</accession>
<organism evidence="4 5">
    <name type="scientific">Falsiroseomonas bella</name>
    <dbReference type="NCBI Taxonomy" id="2184016"/>
    <lineage>
        <taxon>Bacteria</taxon>
        <taxon>Pseudomonadati</taxon>
        <taxon>Pseudomonadota</taxon>
        <taxon>Alphaproteobacteria</taxon>
        <taxon>Acetobacterales</taxon>
        <taxon>Roseomonadaceae</taxon>
        <taxon>Falsiroseomonas</taxon>
    </lineage>
</organism>
<dbReference type="EMBL" id="QGNA01000006">
    <property type="protein sequence ID" value="PWS34621.1"/>
    <property type="molecule type" value="Genomic_DNA"/>
</dbReference>
<feature type="region of interest" description="Disordered" evidence="2">
    <location>
        <begin position="77"/>
        <end position="100"/>
    </location>
</feature>
<protein>
    <recommendedName>
        <fullName evidence="3">Histidine kinase/HSP90-like ATPase domain-containing protein</fullName>
    </recommendedName>
</protein>
<dbReference type="Pfam" id="PF13581">
    <property type="entry name" value="HATPase_c_2"/>
    <property type="match status" value="1"/>
</dbReference>
<dbReference type="GO" id="GO:0004674">
    <property type="term" value="F:protein serine/threonine kinase activity"/>
    <property type="evidence" value="ECO:0007669"/>
    <property type="project" value="UniProtKB-KW"/>
</dbReference>
<keyword evidence="1" id="KW-0723">Serine/threonine-protein kinase</keyword>